<feature type="region of interest" description="Disordered" evidence="1">
    <location>
        <begin position="173"/>
        <end position="219"/>
    </location>
</feature>
<evidence type="ECO:0000259" key="2">
    <source>
        <dbReference type="PROSITE" id="PS00028"/>
    </source>
</evidence>
<evidence type="ECO:0000256" key="1">
    <source>
        <dbReference type="SAM" id="MobiDB-lite"/>
    </source>
</evidence>
<reference evidence="3 4" key="1">
    <citation type="journal article" date="2023" name="Res Sq">
        <title>Genomic and morphological characterization of Knufia obscura isolated from the Mars 2020 spacecraft assembly facility.</title>
        <authorList>
            <person name="Chander A.M."/>
            <person name="Teixeira M.M."/>
            <person name="Singh N.K."/>
            <person name="Williams M.P."/>
            <person name="Parker C.W."/>
            <person name="Leo P."/>
            <person name="Stajich J.E."/>
            <person name="Torok T."/>
            <person name="Tighe S."/>
            <person name="Mason C.E."/>
            <person name="Venkateswaran K."/>
        </authorList>
    </citation>
    <scope>NUCLEOTIDE SEQUENCE [LARGE SCALE GENOMIC DNA]</scope>
    <source>
        <strain evidence="3 4">CCFEE 5817</strain>
    </source>
</reference>
<dbReference type="Proteomes" id="UP001334248">
    <property type="component" value="Unassembled WGS sequence"/>
</dbReference>
<sequence length="583" mass="63153">MASPLSHNMSSDPLINQANPNSSDTDAYHEALRNEYSSEAAYEYSLQAALQGAGLLDPIDHSYTGFPSLEPQTAFEDPNALYDYSQGSPAYNSIEVDHDAYPPLFDNGRYSVHVDQDAGPSYTAYPPMPTSSGVGVYAYPKPPSPSAVLGLNSEWILPADDLVAELSSREATLPNNVPHHTPSPPSLIYTSSSPASTAYHQSPAQGAQSTTSDLTSEAQSWPDTYAGRRTAEARDSFPWECGQCQKKYLYENSAVKHWHQHHQGPANIIQRYDAPKRPAPGRPRNNKAAKSQIRRGVTPPVAAADMQARRQQTAPGSHAPRVHHPVLTYFVDGKPINVTVAGAGASHDFITADSAAAVRQPDTESLFLSTIDPALLATPPVERLEHSRRHKFPVTAIVSRPFHTPSTPAQSSCPNVHRRIATLANQRPLSPLTPSNAPDTAQEALRGIRRLDTATAPNTAQAAILQSNPGLAGRHEAQFADFESGASRSWGLPRSPPSTIASKEPEETFSTTGAQSSVSLNTSQCQPDAASSSDTQPPLSPSGSNDQSKDKIILHPHYQRWYKCFDGVWKHWDNDVCGWVMGP</sequence>
<protein>
    <recommendedName>
        <fullName evidence="2">C2H2-type domain-containing protein</fullName>
    </recommendedName>
</protein>
<proteinExistence type="predicted"/>
<dbReference type="PROSITE" id="PS00028">
    <property type="entry name" value="ZINC_FINGER_C2H2_1"/>
    <property type="match status" value="1"/>
</dbReference>
<accession>A0ABR0RTF4</accession>
<gene>
    <name evidence="3" type="ORF">PMZ80_004561</name>
</gene>
<dbReference type="EMBL" id="JAVHJV010000004">
    <property type="protein sequence ID" value="KAK5943553.1"/>
    <property type="molecule type" value="Genomic_DNA"/>
</dbReference>
<organism evidence="3 4">
    <name type="scientific">Knufia obscura</name>
    <dbReference type="NCBI Taxonomy" id="1635080"/>
    <lineage>
        <taxon>Eukaryota</taxon>
        <taxon>Fungi</taxon>
        <taxon>Dikarya</taxon>
        <taxon>Ascomycota</taxon>
        <taxon>Pezizomycotina</taxon>
        <taxon>Eurotiomycetes</taxon>
        <taxon>Chaetothyriomycetidae</taxon>
        <taxon>Chaetothyriales</taxon>
        <taxon>Trichomeriaceae</taxon>
        <taxon>Knufia</taxon>
    </lineage>
</organism>
<feature type="region of interest" description="Disordered" evidence="1">
    <location>
        <begin position="484"/>
        <end position="550"/>
    </location>
</feature>
<feature type="region of interest" description="Disordered" evidence="1">
    <location>
        <begin position="272"/>
        <end position="298"/>
    </location>
</feature>
<dbReference type="GeneID" id="89998010"/>
<evidence type="ECO:0000313" key="3">
    <source>
        <dbReference type="EMBL" id="KAK5943553.1"/>
    </source>
</evidence>
<name>A0ABR0RTF4_9EURO</name>
<feature type="region of interest" description="Disordered" evidence="1">
    <location>
        <begin position="1"/>
        <end position="28"/>
    </location>
</feature>
<keyword evidence="4" id="KW-1185">Reference proteome</keyword>
<feature type="compositionally biased region" description="Polar residues" evidence="1">
    <location>
        <begin position="508"/>
        <end position="546"/>
    </location>
</feature>
<dbReference type="RefSeq" id="XP_064731643.1">
    <property type="nucleotide sequence ID" value="XM_064872985.1"/>
</dbReference>
<dbReference type="InterPro" id="IPR013087">
    <property type="entry name" value="Znf_C2H2_type"/>
</dbReference>
<feature type="compositionally biased region" description="Polar residues" evidence="1">
    <location>
        <begin position="188"/>
        <end position="219"/>
    </location>
</feature>
<feature type="domain" description="C2H2-type" evidence="2">
    <location>
        <begin position="241"/>
        <end position="262"/>
    </location>
</feature>
<comment type="caution">
    <text evidence="3">The sequence shown here is derived from an EMBL/GenBank/DDBJ whole genome shotgun (WGS) entry which is preliminary data.</text>
</comment>
<evidence type="ECO:0000313" key="4">
    <source>
        <dbReference type="Proteomes" id="UP001334248"/>
    </source>
</evidence>
<feature type="compositionally biased region" description="Polar residues" evidence="1">
    <location>
        <begin position="1"/>
        <end position="25"/>
    </location>
</feature>